<evidence type="ECO:0000256" key="3">
    <source>
        <dbReference type="ARBA" id="ARBA00022679"/>
    </source>
</evidence>
<dbReference type="GO" id="GO:0030170">
    <property type="term" value="F:pyridoxal phosphate binding"/>
    <property type="evidence" value="ECO:0007669"/>
    <property type="project" value="InterPro"/>
</dbReference>
<dbReference type="PANTHER" id="PTHR42885">
    <property type="entry name" value="HISTIDINOL-PHOSPHATE AMINOTRANSFERASE-RELATED"/>
    <property type="match status" value="1"/>
</dbReference>
<feature type="non-terminal residue" evidence="6">
    <location>
        <position position="128"/>
    </location>
</feature>
<evidence type="ECO:0000259" key="5">
    <source>
        <dbReference type="Pfam" id="PF00155"/>
    </source>
</evidence>
<keyword evidence="3" id="KW-0808">Transferase</keyword>
<comment type="cofactor">
    <cofactor evidence="1">
        <name>pyridoxal 5'-phosphate</name>
        <dbReference type="ChEBI" id="CHEBI:597326"/>
    </cofactor>
</comment>
<dbReference type="InterPro" id="IPR015424">
    <property type="entry name" value="PyrdxlP-dep_Trfase"/>
</dbReference>
<organism evidence="6">
    <name type="scientific">marine sediment metagenome</name>
    <dbReference type="NCBI Taxonomy" id="412755"/>
    <lineage>
        <taxon>unclassified sequences</taxon>
        <taxon>metagenomes</taxon>
        <taxon>ecological metagenomes</taxon>
    </lineage>
</organism>
<dbReference type="PANTHER" id="PTHR42885:SF2">
    <property type="entry name" value="HISTIDINOL-PHOSPHATE AMINOTRANSFERASE"/>
    <property type="match status" value="1"/>
</dbReference>
<evidence type="ECO:0000256" key="1">
    <source>
        <dbReference type="ARBA" id="ARBA00001933"/>
    </source>
</evidence>
<name>A0A0F9BFV2_9ZZZZ</name>
<dbReference type="Pfam" id="PF00155">
    <property type="entry name" value="Aminotran_1_2"/>
    <property type="match status" value="1"/>
</dbReference>
<keyword evidence="2" id="KW-0032">Aminotransferase</keyword>
<gene>
    <name evidence="6" type="ORF">LCGC14_2732240</name>
</gene>
<accession>A0A0F9BFV2</accession>
<dbReference type="InterPro" id="IPR015422">
    <property type="entry name" value="PyrdxlP-dep_Trfase_small"/>
</dbReference>
<proteinExistence type="predicted"/>
<dbReference type="AlphaFoldDB" id="A0A0F9BFV2"/>
<protein>
    <recommendedName>
        <fullName evidence="5">Aminotransferase class I/classII large domain-containing protein</fullName>
    </recommendedName>
</protein>
<dbReference type="InterPro" id="IPR004839">
    <property type="entry name" value="Aminotransferase_I/II_large"/>
</dbReference>
<dbReference type="Gene3D" id="3.90.1150.10">
    <property type="entry name" value="Aspartate Aminotransferase, domain 1"/>
    <property type="match status" value="1"/>
</dbReference>
<dbReference type="EMBL" id="LAZR01049488">
    <property type="protein sequence ID" value="KKK89524.1"/>
    <property type="molecule type" value="Genomic_DNA"/>
</dbReference>
<evidence type="ECO:0000256" key="4">
    <source>
        <dbReference type="ARBA" id="ARBA00022898"/>
    </source>
</evidence>
<keyword evidence="4" id="KW-0663">Pyridoxal phosphate</keyword>
<sequence>MVGYVPGEQPQDGVYIKLNTNENPYPPSPRVIAALKDAVNEKLRLYPDPNATSVKEKVAEVFNTSPERVMVGNGSDELLAIVVRCFVGEGEKIIYPYPSYLLYKTLSEVQDARECIVNFLEDYSLPEE</sequence>
<dbReference type="GO" id="GO:0008483">
    <property type="term" value="F:transaminase activity"/>
    <property type="evidence" value="ECO:0007669"/>
    <property type="project" value="UniProtKB-KW"/>
</dbReference>
<reference evidence="6" key="1">
    <citation type="journal article" date="2015" name="Nature">
        <title>Complex archaea that bridge the gap between prokaryotes and eukaryotes.</title>
        <authorList>
            <person name="Spang A."/>
            <person name="Saw J.H."/>
            <person name="Jorgensen S.L."/>
            <person name="Zaremba-Niedzwiedzka K."/>
            <person name="Martijn J."/>
            <person name="Lind A.E."/>
            <person name="van Eijk R."/>
            <person name="Schleper C."/>
            <person name="Guy L."/>
            <person name="Ettema T.J."/>
        </authorList>
    </citation>
    <scope>NUCLEOTIDE SEQUENCE</scope>
</reference>
<comment type="caution">
    <text evidence="6">The sequence shown here is derived from an EMBL/GenBank/DDBJ whole genome shotgun (WGS) entry which is preliminary data.</text>
</comment>
<feature type="domain" description="Aminotransferase class I/classII large" evidence="5">
    <location>
        <begin position="15"/>
        <end position="108"/>
    </location>
</feature>
<evidence type="ECO:0000256" key="2">
    <source>
        <dbReference type="ARBA" id="ARBA00022576"/>
    </source>
</evidence>
<dbReference type="SUPFAM" id="SSF53383">
    <property type="entry name" value="PLP-dependent transferases"/>
    <property type="match status" value="1"/>
</dbReference>
<evidence type="ECO:0000313" key="6">
    <source>
        <dbReference type="EMBL" id="KKK89524.1"/>
    </source>
</evidence>
<dbReference type="Gene3D" id="3.40.640.10">
    <property type="entry name" value="Type I PLP-dependent aspartate aminotransferase-like (Major domain)"/>
    <property type="match status" value="1"/>
</dbReference>
<dbReference type="InterPro" id="IPR015421">
    <property type="entry name" value="PyrdxlP-dep_Trfase_major"/>
</dbReference>